<protein>
    <submittedName>
        <fullName evidence="1">Uncharacterized protein</fullName>
    </submittedName>
</protein>
<proteinExistence type="predicted"/>
<gene>
    <name evidence="1" type="ORF">SAMN02745857_02274</name>
</gene>
<dbReference type="Proteomes" id="UP000192761">
    <property type="component" value="Unassembled WGS sequence"/>
</dbReference>
<organism evidence="1 2">
    <name type="scientific">Andreprevotia lacus DSM 23236</name>
    <dbReference type="NCBI Taxonomy" id="1121001"/>
    <lineage>
        <taxon>Bacteria</taxon>
        <taxon>Pseudomonadati</taxon>
        <taxon>Pseudomonadota</taxon>
        <taxon>Betaproteobacteria</taxon>
        <taxon>Neisseriales</taxon>
        <taxon>Chitinibacteraceae</taxon>
        <taxon>Andreprevotia</taxon>
    </lineage>
</organism>
<keyword evidence="2" id="KW-1185">Reference proteome</keyword>
<dbReference type="RefSeq" id="WP_139798789.1">
    <property type="nucleotide sequence ID" value="NZ_FWXD01000012.1"/>
</dbReference>
<dbReference type="EMBL" id="FWXD01000012">
    <property type="protein sequence ID" value="SMC25766.1"/>
    <property type="molecule type" value="Genomic_DNA"/>
</dbReference>
<sequence length="136" mass="15113">MARQRNVQQQNALTHAGIARCAAHWRAHPWPTALQQQAAQQGIDPQRAIIVWMKLDFPGMPRVWGCLLTEDGRFIDFELDTDPAHVTLRAVELWQDVTAEQNTNPHNRGFGAGEGALASQVLRRLNGVGAQDDLQG</sequence>
<name>A0A1W1XPE2_9NEIS</name>
<dbReference type="OrthoDB" id="6969690at2"/>
<reference evidence="1 2" key="1">
    <citation type="submission" date="2017-04" db="EMBL/GenBank/DDBJ databases">
        <authorList>
            <person name="Afonso C.L."/>
            <person name="Miller P.J."/>
            <person name="Scott M.A."/>
            <person name="Spackman E."/>
            <person name="Goraichik I."/>
            <person name="Dimitrov K.M."/>
            <person name="Suarez D.L."/>
            <person name="Swayne D.E."/>
        </authorList>
    </citation>
    <scope>NUCLEOTIDE SEQUENCE [LARGE SCALE GENOMIC DNA]</scope>
    <source>
        <strain evidence="1 2">DSM 23236</strain>
    </source>
</reference>
<dbReference type="AlphaFoldDB" id="A0A1W1XPE2"/>
<evidence type="ECO:0000313" key="1">
    <source>
        <dbReference type="EMBL" id="SMC25766.1"/>
    </source>
</evidence>
<dbReference type="STRING" id="1121001.SAMN02745857_02274"/>
<accession>A0A1W1XPE2</accession>
<evidence type="ECO:0000313" key="2">
    <source>
        <dbReference type="Proteomes" id="UP000192761"/>
    </source>
</evidence>